<accession>A0A5B0SFX9</accession>
<name>A0A5B0SFX9_PUCGR</name>
<feature type="region of interest" description="Disordered" evidence="1">
    <location>
        <begin position="60"/>
        <end position="82"/>
    </location>
</feature>
<dbReference type="EMBL" id="VDEP01000039">
    <property type="protein sequence ID" value="KAA1135434.1"/>
    <property type="molecule type" value="Genomic_DNA"/>
</dbReference>
<protein>
    <submittedName>
        <fullName evidence="2">Uncharacterized protein</fullName>
    </submittedName>
</protein>
<evidence type="ECO:0000256" key="1">
    <source>
        <dbReference type="SAM" id="MobiDB-lite"/>
    </source>
</evidence>
<sequence>MNFPSVVVSGIVGRTQSVPPNALASPLQEKTNRSDPPASLPSRVIEKEFDAITAARELLKNQESTTAPTLPQHAEAEEGEEEDLEVAVNADPKAFQGKKALSAGQLNAIDLLQKSKQIYFNAKSAEEYDLLPHLVKQTIETFRLVRSFLTWKETLAKLDGWNPYKEKAAAALWAKFKKNPVAADSTTVTATTSANNNMFKGYKIPKNSMNKDKASVKNDKFMTSLKKKEMEKRKWKKVTHLAQAMIEFRDAANF</sequence>
<proteinExistence type="predicted"/>
<evidence type="ECO:0000313" key="2">
    <source>
        <dbReference type="EMBL" id="KAA1135434.1"/>
    </source>
</evidence>
<dbReference type="AlphaFoldDB" id="A0A5B0SFX9"/>
<reference evidence="2 3" key="1">
    <citation type="submission" date="2019-05" db="EMBL/GenBank/DDBJ databases">
        <title>Emergence of the Ug99 lineage of the wheat stem rust pathogen through somatic hybridization.</title>
        <authorList>
            <person name="Li F."/>
            <person name="Upadhyaya N.M."/>
            <person name="Sperschneider J."/>
            <person name="Matny O."/>
            <person name="Nguyen-Phuc H."/>
            <person name="Mago R."/>
            <person name="Raley C."/>
            <person name="Miller M.E."/>
            <person name="Silverstein K.A.T."/>
            <person name="Henningsen E."/>
            <person name="Hirsch C.D."/>
            <person name="Visser B."/>
            <person name="Pretorius Z.A."/>
            <person name="Steffenson B.J."/>
            <person name="Schwessinger B."/>
            <person name="Dodds P.N."/>
            <person name="Figueroa M."/>
        </authorList>
    </citation>
    <scope>NUCLEOTIDE SEQUENCE [LARGE SCALE GENOMIC DNA]</scope>
    <source>
        <strain evidence="2 3">Ug99</strain>
    </source>
</reference>
<dbReference type="Proteomes" id="UP000325313">
    <property type="component" value="Unassembled WGS sequence"/>
</dbReference>
<comment type="caution">
    <text evidence="2">The sequence shown here is derived from an EMBL/GenBank/DDBJ whole genome shotgun (WGS) entry which is preliminary data.</text>
</comment>
<organism evidence="2 3">
    <name type="scientific">Puccinia graminis f. sp. tritici</name>
    <dbReference type="NCBI Taxonomy" id="56615"/>
    <lineage>
        <taxon>Eukaryota</taxon>
        <taxon>Fungi</taxon>
        <taxon>Dikarya</taxon>
        <taxon>Basidiomycota</taxon>
        <taxon>Pucciniomycotina</taxon>
        <taxon>Pucciniomycetes</taxon>
        <taxon>Pucciniales</taxon>
        <taxon>Pucciniaceae</taxon>
        <taxon>Puccinia</taxon>
    </lineage>
</organism>
<gene>
    <name evidence="2" type="ORF">PGTUg99_024806</name>
</gene>
<evidence type="ECO:0000313" key="3">
    <source>
        <dbReference type="Proteomes" id="UP000325313"/>
    </source>
</evidence>
<feature type="region of interest" description="Disordered" evidence="1">
    <location>
        <begin position="16"/>
        <end position="41"/>
    </location>
</feature>